<dbReference type="EMBL" id="SLUP01000002">
    <property type="protein sequence ID" value="TCL67967.1"/>
    <property type="molecule type" value="Genomic_DNA"/>
</dbReference>
<dbReference type="RefSeq" id="WP_132216207.1">
    <property type="nucleotide sequence ID" value="NZ_OX156936.1"/>
</dbReference>
<organism evidence="1 2">
    <name type="scientific">Mariniflexile fucanivorans</name>
    <dbReference type="NCBI Taxonomy" id="264023"/>
    <lineage>
        <taxon>Bacteria</taxon>
        <taxon>Pseudomonadati</taxon>
        <taxon>Bacteroidota</taxon>
        <taxon>Flavobacteriia</taxon>
        <taxon>Flavobacteriales</taxon>
        <taxon>Flavobacteriaceae</taxon>
        <taxon>Mariniflexile</taxon>
    </lineage>
</organism>
<protein>
    <recommendedName>
        <fullName evidence="3">Outer membrane protein with beta-barrel domain</fullName>
    </recommendedName>
</protein>
<sequence>MKQKFLIVLLTLFFIKSYSQEGKVKIQLSTGTTLSIPKTSKLTDSNIDGNPQIKSSTNIGAFVLPSLNYSLNEKTSIDFGIGYYIDRFSIEEKVGNVTNDGNRNVSQIQTPINLNFHFGDNNCYLFGIGGFSSFLMSAKEKGESTISYNGFNTGAENPVLDPLVNTNLSQNYDNDIKDRFNSISFGAFIQLKKNISFSANTKGFLILKINQYFNSIKNNDSNSDLSNYVNFKNEKEPTTINLGIGIEL</sequence>
<reference evidence="1 2" key="1">
    <citation type="submission" date="2019-03" db="EMBL/GenBank/DDBJ databases">
        <title>Genomic Encyclopedia of Type Strains, Phase IV (KMG-IV): sequencing the most valuable type-strain genomes for metagenomic binning, comparative biology and taxonomic classification.</title>
        <authorList>
            <person name="Goeker M."/>
        </authorList>
    </citation>
    <scope>NUCLEOTIDE SEQUENCE [LARGE SCALE GENOMIC DNA]</scope>
    <source>
        <strain evidence="1 2">DSM 18792</strain>
    </source>
</reference>
<dbReference type="AlphaFoldDB" id="A0A4V2QEG6"/>
<evidence type="ECO:0000313" key="1">
    <source>
        <dbReference type="EMBL" id="TCL67967.1"/>
    </source>
</evidence>
<evidence type="ECO:0008006" key="3">
    <source>
        <dbReference type="Google" id="ProtNLM"/>
    </source>
</evidence>
<dbReference type="OrthoDB" id="1420456at2"/>
<name>A0A4V2QEG6_9FLAO</name>
<accession>A0A4V2QEG6</accession>
<evidence type="ECO:0000313" key="2">
    <source>
        <dbReference type="Proteomes" id="UP000295455"/>
    </source>
</evidence>
<comment type="caution">
    <text evidence="1">The sequence shown here is derived from an EMBL/GenBank/DDBJ whole genome shotgun (WGS) entry which is preliminary data.</text>
</comment>
<gene>
    <name evidence="1" type="ORF">EV196_102530</name>
</gene>
<keyword evidence="2" id="KW-1185">Reference proteome</keyword>
<dbReference type="Proteomes" id="UP000295455">
    <property type="component" value="Unassembled WGS sequence"/>
</dbReference>
<proteinExistence type="predicted"/>